<dbReference type="GO" id="GO:0031640">
    <property type="term" value="P:killing of cells of another organism"/>
    <property type="evidence" value="ECO:0007669"/>
    <property type="project" value="UniProtKB-KW"/>
</dbReference>
<keyword evidence="4" id="KW-0929">Antimicrobial</keyword>
<evidence type="ECO:0000256" key="6">
    <source>
        <dbReference type="ARBA" id="ARBA00023022"/>
    </source>
</evidence>
<evidence type="ECO:0000256" key="7">
    <source>
        <dbReference type="ARBA" id="ARBA00023048"/>
    </source>
</evidence>
<reference evidence="9 10" key="1">
    <citation type="submission" date="2013-06" db="EMBL/GenBank/DDBJ databases">
        <authorList>
            <person name="Weinstock G."/>
            <person name="Sodergren E."/>
            <person name="Lobos E.A."/>
            <person name="Fulton L."/>
            <person name="Fulton R."/>
            <person name="Courtney L."/>
            <person name="Fronick C."/>
            <person name="O'Laughlin M."/>
            <person name="Godfrey J."/>
            <person name="Wilson R.M."/>
            <person name="Miner T."/>
            <person name="Farmer C."/>
            <person name="Delehaunty K."/>
            <person name="Cordes M."/>
            <person name="Minx P."/>
            <person name="Tomlinson C."/>
            <person name="Chen J."/>
            <person name="Wollam A."/>
            <person name="Pepin K.H."/>
            <person name="Bhonagiri V."/>
            <person name="Zhang X."/>
            <person name="Warren W."/>
            <person name="Mitreva M."/>
            <person name="Mardis E.R."/>
            <person name="Wilson R.K."/>
        </authorList>
    </citation>
    <scope>NUCLEOTIDE SEQUENCE [LARGE SCALE GENOMIC DNA]</scope>
    <source>
        <strain evidence="9 10">SD2A-2</strain>
    </source>
</reference>
<dbReference type="InterPro" id="IPR023384">
    <property type="entry name" value="Bacteriocin_IIa_CS"/>
</dbReference>
<dbReference type="FunFam" id="1.20.5.130:FF:000001">
    <property type="entry name" value="Bacteriocin hiracin-JM79"/>
    <property type="match status" value="1"/>
</dbReference>
<evidence type="ECO:0000256" key="3">
    <source>
        <dbReference type="ARBA" id="ARBA00022525"/>
    </source>
</evidence>
<evidence type="ECO:0000313" key="10">
    <source>
        <dbReference type="Proteomes" id="UP000014622"/>
    </source>
</evidence>
<feature type="chain" id="PRO_5044498775" evidence="8">
    <location>
        <begin position="20"/>
        <end position="71"/>
    </location>
</feature>
<dbReference type="GO" id="GO:0050830">
    <property type="term" value="P:defense response to Gram-positive bacterium"/>
    <property type="evidence" value="ECO:0007669"/>
    <property type="project" value="UniProtKB-ARBA"/>
</dbReference>
<evidence type="ECO:0000313" key="9">
    <source>
        <dbReference type="EMBL" id="EPI15922.1"/>
    </source>
</evidence>
<evidence type="ECO:0000256" key="8">
    <source>
        <dbReference type="SAM" id="SignalP"/>
    </source>
</evidence>
<name>A0AB73AD14_ENTFC</name>
<dbReference type="Gene3D" id="1.20.5.130">
    <property type="match status" value="1"/>
</dbReference>
<keyword evidence="3" id="KW-0964">Secreted</keyword>
<evidence type="ECO:0000256" key="1">
    <source>
        <dbReference type="ARBA" id="ARBA00004613"/>
    </source>
</evidence>
<accession>A0AB73AD14</accession>
<dbReference type="InterPro" id="IPR002633">
    <property type="entry name" value="Bacteriocin_IIa"/>
</dbReference>
<keyword evidence="7" id="KW-0078">Bacteriocin</keyword>
<keyword evidence="5 8" id="KW-0732">Signal</keyword>
<evidence type="ECO:0000256" key="4">
    <source>
        <dbReference type="ARBA" id="ARBA00022529"/>
    </source>
</evidence>
<comment type="subcellular location">
    <subcellularLocation>
        <location evidence="1">Secreted</location>
    </subcellularLocation>
</comment>
<sequence>MRKKLFSLALIGIFGLVVTNFGTKVDAATRSYGNGVYCNNSKCWVNWGEAKENIAGIVISGWASGLAGMGH</sequence>
<dbReference type="Pfam" id="PF01721">
    <property type="entry name" value="Bacteriocin_II"/>
    <property type="match status" value="1"/>
</dbReference>
<dbReference type="RefSeq" id="WP_002291094.1">
    <property type="nucleotide sequence ID" value="NZ_KE352024.1"/>
</dbReference>
<dbReference type="EMBL" id="ATIT01000026">
    <property type="protein sequence ID" value="EPI15922.1"/>
    <property type="molecule type" value="Genomic_DNA"/>
</dbReference>
<gene>
    <name evidence="9" type="ORF">D356_00215</name>
</gene>
<evidence type="ECO:0000256" key="2">
    <source>
        <dbReference type="ARBA" id="ARBA00007999"/>
    </source>
</evidence>
<keyword evidence="6" id="KW-0044">Antibiotic</keyword>
<dbReference type="PROSITE" id="PS60030">
    <property type="entry name" value="BACTERIOCIN_IIA"/>
    <property type="match status" value="1"/>
</dbReference>
<evidence type="ECO:0000256" key="5">
    <source>
        <dbReference type="ARBA" id="ARBA00022729"/>
    </source>
</evidence>
<proteinExistence type="inferred from homology"/>
<dbReference type="AlphaFoldDB" id="A0AB73AD14"/>
<comment type="caution">
    <text evidence="9">The sequence shown here is derived from an EMBL/GenBank/DDBJ whole genome shotgun (WGS) entry which is preliminary data.</text>
</comment>
<organism evidence="9 10">
    <name type="scientific">Enterococcus faecium SD2A-2</name>
    <dbReference type="NCBI Taxonomy" id="1244154"/>
    <lineage>
        <taxon>Bacteria</taxon>
        <taxon>Bacillati</taxon>
        <taxon>Bacillota</taxon>
        <taxon>Bacilli</taxon>
        <taxon>Lactobacillales</taxon>
        <taxon>Enterococcaceae</taxon>
        <taxon>Enterococcus</taxon>
    </lineage>
</organism>
<feature type="signal peptide" evidence="8">
    <location>
        <begin position="1"/>
        <end position="19"/>
    </location>
</feature>
<dbReference type="InterPro" id="IPR023388">
    <property type="entry name" value="Bacteriocin_IIa_dom_sf"/>
</dbReference>
<dbReference type="GO" id="GO:0005576">
    <property type="term" value="C:extracellular region"/>
    <property type="evidence" value="ECO:0007669"/>
    <property type="project" value="UniProtKB-SubCell"/>
</dbReference>
<protein>
    <submittedName>
        <fullName evidence="9">Bacteriocin enterocin-P</fullName>
    </submittedName>
</protein>
<dbReference type="SMR" id="A0AB73AD14"/>
<dbReference type="Proteomes" id="UP000014622">
    <property type="component" value="Unassembled WGS sequence"/>
</dbReference>
<comment type="similarity">
    <text evidence="2">Belongs to the bacteriocin class IIA/YGNGV family.</text>
</comment>